<evidence type="ECO:0000313" key="1">
    <source>
        <dbReference type="EMBL" id="CBA06119.1"/>
    </source>
</evidence>
<reference evidence="1" key="1">
    <citation type="journal article" date="2008" name="Proc. Natl. Acad. Sci. U.S.A.">
        <title>Whole-genome comparison of disease and carriage strains provides insights into virulence evolution in Neisseria meningitidis.</title>
        <authorList>
            <person name="Schoen C."/>
            <person name="Blom J."/>
            <person name="Claus H."/>
            <person name="Schramm-Glueck A."/>
            <person name="Brandt P."/>
            <person name="Mueller T."/>
            <person name="Goesmann A."/>
            <person name="Joseph B."/>
            <person name="Konietzny S."/>
            <person name="Kurzai O."/>
            <person name="Schmitt C."/>
            <person name="Friedrich T."/>
            <person name="Linke B."/>
            <person name="Vogel U."/>
            <person name="Frosch M."/>
        </authorList>
    </citation>
    <scope>NUCLEOTIDE SEQUENCE</scope>
    <source>
        <strain evidence="1">Alpha275</strain>
    </source>
</reference>
<protein>
    <submittedName>
        <fullName evidence="1">Uncharacterized protein</fullName>
    </submittedName>
</protein>
<proteinExistence type="predicted"/>
<sequence length="35" mass="4011">MLKCSAAKVKVLSIIISRIENLRRDDKDYHQAVPV</sequence>
<gene>
    <name evidence="1" type="ORF">NMW_0756</name>
</gene>
<accession>C6SII6</accession>
<organism evidence="1">
    <name type="scientific">Neisseria meningitidis alpha275</name>
    <dbReference type="NCBI Taxonomy" id="295996"/>
    <lineage>
        <taxon>Bacteria</taxon>
        <taxon>Pseudomonadati</taxon>
        <taxon>Pseudomonadota</taxon>
        <taxon>Betaproteobacteria</taxon>
        <taxon>Neisseriales</taxon>
        <taxon>Neisseriaceae</taxon>
        <taxon>Neisseria</taxon>
    </lineage>
</organism>
<name>C6SII6_NEIME</name>
<dbReference type="EMBL" id="AM889138">
    <property type="protein sequence ID" value="CBA06119.1"/>
    <property type="molecule type" value="Genomic_DNA"/>
</dbReference>
<dbReference type="AlphaFoldDB" id="C6SII6"/>